<keyword evidence="1" id="KW-0732">Signal</keyword>
<dbReference type="InterPro" id="IPR036188">
    <property type="entry name" value="FAD/NAD-bd_sf"/>
</dbReference>
<feature type="domain" description="FAD-binding" evidence="2">
    <location>
        <begin position="308"/>
        <end position="370"/>
    </location>
</feature>
<dbReference type="Gene3D" id="3.30.9.60">
    <property type="match status" value="1"/>
</dbReference>
<dbReference type="PROSITE" id="PS51257">
    <property type="entry name" value="PROKAR_LIPOPROTEIN"/>
    <property type="match status" value="1"/>
</dbReference>
<dbReference type="PANTHER" id="PTHR47469">
    <property type="entry name" value="MONOOXYGENASE-LIKE"/>
    <property type="match status" value="1"/>
</dbReference>
<feature type="domain" description="FAD-binding" evidence="2">
    <location>
        <begin position="7"/>
        <end position="176"/>
    </location>
</feature>
<dbReference type="Pfam" id="PF01494">
    <property type="entry name" value="FAD_binding_3"/>
    <property type="match status" value="2"/>
</dbReference>
<feature type="signal peptide" evidence="1">
    <location>
        <begin position="1"/>
        <end position="24"/>
    </location>
</feature>
<feature type="chain" id="PRO_5043596152" description="FAD-binding domain-containing protein" evidence="1">
    <location>
        <begin position="25"/>
        <end position="424"/>
    </location>
</feature>
<evidence type="ECO:0000259" key="2">
    <source>
        <dbReference type="Pfam" id="PF01494"/>
    </source>
</evidence>
<reference evidence="3" key="1">
    <citation type="journal article" date="2018" name="DNA Res.">
        <title>Multiple hybrid de novo genome assembly of finger millet, an orphan allotetraploid crop.</title>
        <authorList>
            <person name="Hatakeyama M."/>
            <person name="Aluri S."/>
            <person name="Balachadran M.T."/>
            <person name="Sivarajan S.R."/>
            <person name="Patrignani A."/>
            <person name="Gruter S."/>
            <person name="Poveda L."/>
            <person name="Shimizu-Inatsugi R."/>
            <person name="Baeten J."/>
            <person name="Francoijs K.J."/>
            <person name="Nataraja K.N."/>
            <person name="Reddy Y.A.N."/>
            <person name="Phadnis S."/>
            <person name="Ravikumar R.L."/>
            <person name="Schlapbach R."/>
            <person name="Sreeman S.M."/>
            <person name="Shimizu K.K."/>
        </authorList>
    </citation>
    <scope>NUCLEOTIDE SEQUENCE</scope>
</reference>
<reference evidence="3" key="2">
    <citation type="submission" date="2021-12" db="EMBL/GenBank/DDBJ databases">
        <title>Resequencing data analysis of finger millet.</title>
        <authorList>
            <person name="Hatakeyama M."/>
            <person name="Aluri S."/>
            <person name="Balachadran M.T."/>
            <person name="Sivarajan S.R."/>
            <person name="Poveda L."/>
            <person name="Shimizu-Inatsugi R."/>
            <person name="Schlapbach R."/>
            <person name="Sreeman S.M."/>
            <person name="Shimizu K.K."/>
        </authorList>
    </citation>
    <scope>NUCLEOTIDE SEQUENCE</scope>
</reference>
<dbReference type="SUPFAM" id="SSF51905">
    <property type="entry name" value="FAD/NAD(P)-binding domain"/>
    <property type="match status" value="1"/>
</dbReference>
<proteinExistence type="predicted"/>
<dbReference type="GO" id="GO:0071949">
    <property type="term" value="F:FAD binding"/>
    <property type="evidence" value="ECO:0007669"/>
    <property type="project" value="InterPro"/>
</dbReference>
<dbReference type="Gene3D" id="3.50.50.60">
    <property type="entry name" value="FAD/NAD(P)-binding domain"/>
    <property type="match status" value="2"/>
</dbReference>
<sequence length="424" mass="45584">MGKGVAVVVGGSVAGLACAHAAAAAGWDAVVLEKAAAPAAGAGGGTGAGLGLDAQSMETLARWIPGWGLDDATLPLAVDLNRATDSETKAARTLARDDGFNFRAAHWGDLHRRLHEALPAAAVTVLWGHQFLSFEAPDDKPGVVATARVLRTGETVEVAGDLLVAADGSTSSIRRRFLPDLKLRYSGYCAWRGVFDFTGKESSETVTGIRTAYPELGNCLYFDLAYKTHAVLYELPRSRLNWLWYINGPEPELTGSSVTLEATDAMVSRMRDEAGRVWCPELARLIKNTERPFVNVIYDADPLPRLAWAGGRVVLVGDAAHPTTPHGLRSTNMSVMDARVLGACLARWDRLPRATAEYETARRPVVAAQVVHARRLGRVKQGLPVDGEAQGFDVRTVTVDEAMQLRQRTMPFFDGAPTADASDL</sequence>
<dbReference type="PRINTS" id="PR00420">
    <property type="entry name" value="RNGMNOXGNASE"/>
</dbReference>
<gene>
    <name evidence="3" type="primary">ga15032</name>
    <name evidence="3" type="ORF">PR202_ga15032</name>
</gene>
<protein>
    <recommendedName>
        <fullName evidence="2">FAD-binding domain-containing protein</fullName>
    </recommendedName>
</protein>
<dbReference type="EMBL" id="BQKI01000007">
    <property type="protein sequence ID" value="GJM98057.1"/>
    <property type="molecule type" value="Genomic_DNA"/>
</dbReference>
<dbReference type="Proteomes" id="UP001054889">
    <property type="component" value="Unassembled WGS sequence"/>
</dbReference>
<accession>A0AAV5CJ78</accession>
<evidence type="ECO:0000313" key="3">
    <source>
        <dbReference type="EMBL" id="GJM98057.1"/>
    </source>
</evidence>
<dbReference type="PANTHER" id="PTHR47469:SF2">
    <property type="entry name" value="OS06G0597600 PROTEIN"/>
    <property type="match status" value="1"/>
</dbReference>
<evidence type="ECO:0000313" key="4">
    <source>
        <dbReference type="Proteomes" id="UP001054889"/>
    </source>
</evidence>
<evidence type="ECO:0000256" key="1">
    <source>
        <dbReference type="SAM" id="SignalP"/>
    </source>
</evidence>
<dbReference type="InterPro" id="IPR053212">
    <property type="entry name" value="DHP_3-monooxygenase"/>
</dbReference>
<keyword evidence="4" id="KW-1185">Reference proteome</keyword>
<dbReference type="InterPro" id="IPR002938">
    <property type="entry name" value="FAD-bd"/>
</dbReference>
<dbReference type="AlphaFoldDB" id="A0AAV5CJ78"/>
<name>A0AAV5CJ78_ELECO</name>
<organism evidence="3 4">
    <name type="scientific">Eleusine coracana subsp. coracana</name>
    <dbReference type="NCBI Taxonomy" id="191504"/>
    <lineage>
        <taxon>Eukaryota</taxon>
        <taxon>Viridiplantae</taxon>
        <taxon>Streptophyta</taxon>
        <taxon>Embryophyta</taxon>
        <taxon>Tracheophyta</taxon>
        <taxon>Spermatophyta</taxon>
        <taxon>Magnoliopsida</taxon>
        <taxon>Liliopsida</taxon>
        <taxon>Poales</taxon>
        <taxon>Poaceae</taxon>
        <taxon>PACMAD clade</taxon>
        <taxon>Chloridoideae</taxon>
        <taxon>Cynodonteae</taxon>
        <taxon>Eleusininae</taxon>
        <taxon>Eleusine</taxon>
    </lineage>
</organism>
<comment type="caution">
    <text evidence="3">The sequence shown here is derived from an EMBL/GenBank/DDBJ whole genome shotgun (WGS) entry which is preliminary data.</text>
</comment>
<dbReference type="SUPFAM" id="SSF54373">
    <property type="entry name" value="FAD-linked reductases, C-terminal domain"/>
    <property type="match status" value="1"/>
</dbReference>